<reference evidence="5 6" key="1">
    <citation type="submission" date="2018-08" db="EMBL/GenBank/DDBJ databases">
        <title>Lysinibacillus sp. YLB-03 draft genome sequence.</title>
        <authorList>
            <person name="Yu L."/>
        </authorList>
    </citation>
    <scope>NUCLEOTIDE SEQUENCE [LARGE SCALE GENOMIC DNA]</scope>
    <source>
        <strain evidence="5 6">YLB-03</strain>
    </source>
</reference>
<dbReference type="GO" id="GO:0003700">
    <property type="term" value="F:DNA-binding transcription factor activity"/>
    <property type="evidence" value="ECO:0007669"/>
    <property type="project" value="TreeGrafter"/>
</dbReference>
<organism evidence="5 6">
    <name type="scientific">Ureibacillus yapensis</name>
    <dbReference type="NCBI Taxonomy" id="2304605"/>
    <lineage>
        <taxon>Bacteria</taxon>
        <taxon>Bacillati</taxon>
        <taxon>Bacillota</taxon>
        <taxon>Bacilli</taxon>
        <taxon>Bacillales</taxon>
        <taxon>Caryophanaceae</taxon>
        <taxon>Ureibacillus</taxon>
    </lineage>
</organism>
<feature type="domain" description="HTH lacI-type" evidence="4">
    <location>
        <begin position="4"/>
        <end position="59"/>
    </location>
</feature>
<accession>A0A396SAB7</accession>
<dbReference type="InterPro" id="IPR046335">
    <property type="entry name" value="LacI/GalR-like_sensor"/>
</dbReference>
<dbReference type="AlphaFoldDB" id="A0A396SAB7"/>
<dbReference type="Gene3D" id="3.40.50.2300">
    <property type="match status" value="2"/>
</dbReference>
<evidence type="ECO:0000256" key="3">
    <source>
        <dbReference type="ARBA" id="ARBA00023163"/>
    </source>
</evidence>
<dbReference type="PANTHER" id="PTHR30146:SF154">
    <property type="entry name" value="TRANSCRIPTION REGULATOR, MEMBER OF GALR FAMILY"/>
    <property type="match status" value="1"/>
</dbReference>
<dbReference type="PROSITE" id="PS50932">
    <property type="entry name" value="HTH_LACI_2"/>
    <property type="match status" value="1"/>
</dbReference>
<keyword evidence="6" id="KW-1185">Reference proteome</keyword>
<name>A0A396SAB7_9BACL</name>
<dbReference type="InterPro" id="IPR000843">
    <property type="entry name" value="HTH_LacI"/>
</dbReference>
<dbReference type="Pfam" id="PF00356">
    <property type="entry name" value="LacI"/>
    <property type="match status" value="1"/>
</dbReference>
<keyword evidence="3" id="KW-0804">Transcription</keyword>
<evidence type="ECO:0000313" key="6">
    <source>
        <dbReference type="Proteomes" id="UP000265692"/>
    </source>
</evidence>
<sequence length="333" mass="37653">MGRITINDVAKEASVSKSTVSQFLNNRYEYMSEETRGKIAKAIEKLNYQPNIVARSLKQKSTKTIGVIVANIVHTFSTHIINQLEMHFHEQGFNIMVCNAGDEPKREREHIEMLIAKQVDGIIAFPTGGNIDLYKRLYESRFPIVFIDRKIDSLPIPSVLLDNLLASSMAVDAFVKKGYKQIAIITNSIDQPITPRIERLAGFKEALEKQGLPITEQHIKAVPVDEVQETIEMLMKDIKPDAILAANDRVLIELLRYVRKKGLKIPQDLGVIGIDEVPYASFFEPPISTIEQPADQIALQASTILVKQISNQYESNSQSIYRFDPLLNERQSY</sequence>
<dbReference type="CDD" id="cd01392">
    <property type="entry name" value="HTH_LacI"/>
    <property type="match status" value="1"/>
</dbReference>
<evidence type="ECO:0000256" key="1">
    <source>
        <dbReference type="ARBA" id="ARBA00023015"/>
    </source>
</evidence>
<comment type="caution">
    <text evidence="5">The sequence shown here is derived from an EMBL/GenBank/DDBJ whole genome shotgun (WGS) entry which is preliminary data.</text>
</comment>
<dbReference type="SUPFAM" id="SSF53822">
    <property type="entry name" value="Periplasmic binding protein-like I"/>
    <property type="match status" value="1"/>
</dbReference>
<dbReference type="OrthoDB" id="1639518at2"/>
<dbReference type="Pfam" id="PF13377">
    <property type="entry name" value="Peripla_BP_3"/>
    <property type="match status" value="1"/>
</dbReference>
<dbReference type="Proteomes" id="UP000265692">
    <property type="component" value="Unassembled WGS sequence"/>
</dbReference>
<dbReference type="SUPFAM" id="SSF47413">
    <property type="entry name" value="lambda repressor-like DNA-binding domains"/>
    <property type="match status" value="1"/>
</dbReference>
<dbReference type="EMBL" id="QWEI01000005">
    <property type="protein sequence ID" value="RHW36217.1"/>
    <property type="molecule type" value="Genomic_DNA"/>
</dbReference>
<evidence type="ECO:0000313" key="5">
    <source>
        <dbReference type="EMBL" id="RHW36217.1"/>
    </source>
</evidence>
<dbReference type="Gene3D" id="1.10.260.40">
    <property type="entry name" value="lambda repressor-like DNA-binding domains"/>
    <property type="match status" value="1"/>
</dbReference>
<gene>
    <name evidence="5" type="ORF">D1B33_11305</name>
</gene>
<keyword evidence="2" id="KW-0238">DNA-binding</keyword>
<proteinExistence type="predicted"/>
<dbReference type="PANTHER" id="PTHR30146">
    <property type="entry name" value="LACI-RELATED TRANSCRIPTIONAL REPRESSOR"/>
    <property type="match status" value="1"/>
</dbReference>
<dbReference type="RefSeq" id="WP_118876508.1">
    <property type="nucleotide sequence ID" value="NZ_QWEI01000005.1"/>
</dbReference>
<dbReference type="SMART" id="SM00354">
    <property type="entry name" value="HTH_LACI"/>
    <property type="match status" value="1"/>
</dbReference>
<evidence type="ECO:0000259" key="4">
    <source>
        <dbReference type="PROSITE" id="PS50932"/>
    </source>
</evidence>
<keyword evidence="1" id="KW-0805">Transcription regulation</keyword>
<protein>
    <submittedName>
        <fullName evidence="5">LacI family transcriptional regulator</fullName>
    </submittedName>
</protein>
<dbReference type="PROSITE" id="PS00356">
    <property type="entry name" value="HTH_LACI_1"/>
    <property type="match status" value="1"/>
</dbReference>
<dbReference type="CDD" id="cd19977">
    <property type="entry name" value="PBP1_EndR-like"/>
    <property type="match status" value="1"/>
</dbReference>
<dbReference type="InterPro" id="IPR010982">
    <property type="entry name" value="Lambda_DNA-bd_dom_sf"/>
</dbReference>
<dbReference type="InterPro" id="IPR028082">
    <property type="entry name" value="Peripla_BP_I"/>
</dbReference>
<evidence type="ECO:0000256" key="2">
    <source>
        <dbReference type="ARBA" id="ARBA00023125"/>
    </source>
</evidence>
<dbReference type="GO" id="GO:0000976">
    <property type="term" value="F:transcription cis-regulatory region binding"/>
    <property type="evidence" value="ECO:0007669"/>
    <property type="project" value="TreeGrafter"/>
</dbReference>